<feature type="chain" id="PRO_5038465528" evidence="1">
    <location>
        <begin position="25"/>
        <end position="433"/>
    </location>
</feature>
<dbReference type="InterPro" id="IPR050490">
    <property type="entry name" value="Bact_solute-bd_prot1"/>
</dbReference>
<accession>A0A4R1RU58</accession>
<dbReference type="Pfam" id="PF01547">
    <property type="entry name" value="SBP_bac_1"/>
    <property type="match status" value="1"/>
</dbReference>
<gene>
    <name evidence="2" type="ORF">EDC14_101080</name>
</gene>
<proteinExistence type="predicted"/>
<evidence type="ECO:0000313" key="2">
    <source>
        <dbReference type="EMBL" id="TCL70091.1"/>
    </source>
</evidence>
<dbReference type="EMBL" id="SLUN01000010">
    <property type="protein sequence ID" value="TCL70091.1"/>
    <property type="molecule type" value="Genomic_DNA"/>
</dbReference>
<dbReference type="Gene3D" id="3.40.190.10">
    <property type="entry name" value="Periplasmic binding protein-like II"/>
    <property type="match status" value="2"/>
</dbReference>
<organism evidence="2 3">
    <name type="scientific">Hydrogenispora ethanolica</name>
    <dbReference type="NCBI Taxonomy" id="1082276"/>
    <lineage>
        <taxon>Bacteria</taxon>
        <taxon>Bacillati</taxon>
        <taxon>Bacillota</taxon>
        <taxon>Hydrogenispora</taxon>
    </lineage>
</organism>
<keyword evidence="3" id="KW-1185">Reference proteome</keyword>
<dbReference type="AlphaFoldDB" id="A0A4R1RU58"/>
<protein>
    <submittedName>
        <fullName evidence="2">Carbohydrate ABC transporter substrate-binding protein (CUT1 family)</fullName>
    </submittedName>
</protein>
<dbReference type="Proteomes" id="UP000295008">
    <property type="component" value="Unassembled WGS sequence"/>
</dbReference>
<sequence>MKKVSSLVMALLLMVGIFSSPGFGQKAAPKVTLNFLHDQVEAVEGGAAVAFRQALDRVRKQNPNITIVEDSLTSQSLYTKVKTLAAGNELPELYVAKGDLLDMLISNKLIGAINKDINADPKWKSQFLPGVFTKITKNGKIYGIPCTSKSTSLIFYNQEIFKECGIAQFPKSWSELKTAVSKIKAKGYVPLALGNKEQWVAQSCILSTLADRYTGTDWFFKAKNRKGAKFTDPEFVKSLQALADLANMGAFNSDMNSLDNMQQRTIYYNKRAAMFIEGAWAIGDLQKDCPKDVLAATQLALIPAVEGGKGKPTAMSGGASVFFVMNNLKGAKRAAAIKVLKELSGPEFGAAMTEFNKFPAVKPGKYDASKVTPIAKQYNELVDKGSYVPVYDIQLSSSLIDVINSGLQQMLIGGITPKELAKRIQAEHEKEAL</sequence>
<dbReference type="SUPFAM" id="SSF53850">
    <property type="entry name" value="Periplasmic binding protein-like II"/>
    <property type="match status" value="1"/>
</dbReference>
<keyword evidence="1" id="KW-0732">Signal</keyword>
<evidence type="ECO:0000256" key="1">
    <source>
        <dbReference type="SAM" id="SignalP"/>
    </source>
</evidence>
<dbReference type="RefSeq" id="WP_132014177.1">
    <property type="nucleotide sequence ID" value="NZ_SLUN01000010.1"/>
</dbReference>
<reference evidence="2 3" key="1">
    <citation type="submission" date="2019-03" db="EMBL/GenBank/DDBJ databases">
        <title>Genomic Encyclopedia of Type Strains, Phase IV (KMG-IV): sequencing the most valuable type-strain genomes for metagenomic binning, comparative biology and taxonomic classification.</title>
        <authorList>
            <person name="Goeker M."/>
        </authorList>
    </citation>
    <scope>NUCLEOTIDE SEQUENCE [LARGE SCALE GENOMIC DNA]</scope>
    <source>
        <strain evidence="2 3">LX-B</strain>
    </source>
</reference>
<comment type="caution">
    <text evidence="2">The sequence shown here is derived from an EMBL/GenBank/DDBJ whole genome shotgun (WGS) entry which is preliminary data.</text>
</comment>
<dbReference type="OrthoDB" id="41208at2"/>
<dbReference type="InterPro" id="IPR006059">
    <property type="entry name" value="SBP"/>
</dbReference>
<dbReference type="PANTHER" id="PTHR43649">
    <property type="entry name" value="ARABINOSE-BINDING PROTEIN-RELATED"/>
    <property type="match status" value="1"/>
</dbReference>
<feature type="signal peptide" evidence="1">
    <location>
        <begin position="1"/>
        <end position="24"/>
    </location>
</feature>
<evidence type="ECO:0000313" key="3">
    <source>
        <dbReference type="Proteomes" id="UP000295008"/>
    </source>
</evidence>
<name>A0A4R1RU58_HYDET</name>